<dbReference type="SUPFAM" id="SSF52266">
    <property type="entry name" value="SGNH hydrolase"/>
    <property type="match status" value="1"/>
</dbReference>
<evidence type="ECO:0000256" key="2">
    <source>
        <dbReference type="SAM" id="SignalP"/>
    </source>
</evidence>
<organism evidence="3">
    <name type="scientific">Salvia splendens</name>
    <name type="common">Scarlet sage</name>
    <dbReference type="NCBI Taxonomy" id="180675"/>
    <lineage>
        <taxon>Eukaryota</taxon>
        <taxon>Viridiplantae</taxon>
        <taxon>Streptophyta</taxon>
        <taxon>Embryophyta</taxon>
        <taxon>Tracheophyta</taxon>
        <taxon>Spermatophyta</taxon>
        <taxon>Magnoliopsida</taxon>
        <taxon>eudicotyledons</taxon>
        <taxon>Gunneridae</taxon>
        <taxon>Pentapetalae</taxon>
        <taxon>asterids</taxon>
        <taxon>lamiids</taxon>
        <taxon>Lamiales</taxon>
        <taxon>Lamiaceae</taxon>
        <taxon>Nepetoideae</taxon>
        <taxon>Mentheae</taxon>
        <taxon>Salviinae</taxon>
        <taxon>Salvia</taxon>
        <taxon>Salvia subgen. Calosphace</taxon>
        <taxon>core Calosphace</taxon>
    </lineage>
</organism>
<dbReference type="InterPro" id="IPR050592">
    <property type="entry name" value="GDSL_lipolytic_enzyme"/>
</dbReference>
<dbReference type="PANTHER" id="PTHR45642">
    <property type="entry name" value="GDSL ESTERASE/LIPASE EXL3"/>
    <property type="match status" value="1"/>
</dbReference>
<accession>A0A8X8YN20</accession>
<dbReference type="CDD" id="cd01837">
    <property type="entry name" value="SGNH_plant_lipase_like"/>
    <property type="match status" value="1"/>
</dbReference>
<dbReference type="InterPro" id="IPR001087">
    <property type="entry name" value="GDSL"/>
</dbReference>
<evidence type="ECO:0000256" key="1">
    <source>
        <dbReference type="ARBA" id="ARBA00008668"/>
    </source>
</evidence>
<dbReference type="OrthoDB" id="1600564at2759"/>
<dbReference type="InterPro" id="IPR035669">
    <property type="entry name" value="SGNH_plant_lipase-like"/>
</dbReference>
<feature type="chain" id="PRO_5036503856" description="Zeta-carotene desaturase" evidence="2">
    <location>
        <begin position="22"/>
        <end position="354"/>
    </location>
</feature>
<dbReference type="Pfam" id="PF00657">
    <property type="entry name" value="Lipase_GDSL"/>
    <property type="match status" value="1"/>
</dbReference>
<dbReference type="Proteomes" id="UP000298416">
    <property type="component" value="Unassembled WGS sequence"/>
</dbReference>
<dbReference type="EMBL" id="PNBA02000002">
    <property type="protein sequence ID" value="KAG6433537.1"/>
    <property type="molecule type" value="Genomic_DNA"/>
</dbReference>
<dbReference type="InterPro" id="IPR036514">
    <property type="entry name" value="SGNH_hydro_sf"/>
</dbReference>
<dbReference type="PANTHER" id="PTHR45642:SF30">
    <property type="entry name" value="SGNH HYDROLASE-TYPE ESTERASE DOMAIN-CONTAINING PROTEIN"/>
    <property type="match status" value="1"/>
</dbReference>
<evidence type="ECO:0000313" key="3">
    <source>
        <dbReference type="EMBL" id="KAG6433537.1"/>
    </source>
</evidence>
<gene>
    <name evidence="3" type="ORF">SASPL_105151</name>
</gene>
<proteinExistence type="inferred from homology"/>
<evidence type="ECO:0000313" key="4">
    <source>
        <dbReference type="Proteomes" id="UP000298416"/>
    </source>
</evidence>
<dbReference type="Gene3D" id="3.40.50.1110">
    <property type="entry name" value="SGNH hydrolase"/>
    <property type="match status" value="1"/>
</dbReference>
<name>A0A8X8YN20_SALSN</name>
<protein>
    <recommendedName>
        <fullName evidence="5">Zeta-carotene desaturase</fullName>
    </recommendedName>
</protein>
<comment type="caution">
    <text evidence="3">The sequence shown here is derived from an EMBL/GenBank/DDBJ whole genome shotgun (WGS) entry which is preliminary data.</text>
</comment>
<feature type="signal peptide" evidence="2">
    <location>
        <begin position="1"/>
        <end position="21"/>
    </location>
</feature>
<keyword evidence="2" id="KW-0732">Signal</keyword>
<evidence type="ECO:0008006" key="5">
    <source>
        <dbReference type="Google" id="ProtNLM"/>
    </source>
</evidence>
<dbReference type="AlphaFoldDB" id="A0A8X8YN20"/>
<reference evidence="3" key="1">
    <citation type="submission" date="2018-01" db="EMBL/GenBank/DDBJ databases">
        <authorList>
            <person name="Mao J.F."/>
        </authorList>
    </citation>
    <scope>NUCLEOTIDE SEQUENCE</scope>
    <source>
        <strain evidence="3">Huo1</strain>
        <tissue evidence="3">Leaf</tissue>
    </source>
</reference>
<reference evidence="3" key="2">
    <citation type="submission" date="2020-08" db="EMBL/GenBank/DDBJ databases">
        <title>Plant Genome Project.</title>
        <authorList>
            <person name="Zhang R.-G."/>
        </authorList>
    </citation>
    <scope>NUCLEOTIDE SEQUENCE</scope>
    <source>
        <strain evidence="3">Huo1</strain>
        <tissue evidence="3">Leaf</tissue>
    </source>
</reference>
<dbReference type="FunFam" id="3.40.50.1110:FF:000003">
    <property type="entry name" value="GDSL esterase/lipase APG"/>
    <property type="match status" value="1"/>
</dbReference>
<sequence length="354" mass="38945">MVPTAIILALLITALTNQCNATPKFPAILVFGDSTVDTGNNNYISTPFKGNHPPYGYNFPGGAPTGRFSDGRLVPDILASLFGLKEAVPPFLDPILSDQDVVTGVSFASAGSGYDSLTTSFTRVISMSRQLDHLNGYIARLQSIVGGEEAAKILSRALVIVSAGTNDFTFNFYDFPTRRLEFTISQYQDFLQAKLQSFIKALYDVGCRKMVVSGLPPIGCLPIQMMAKSPLRRSCCQRENEEAVSYNVKLEKMVHKMEMDLAGCRILYADVYNPLMDMINNPLKYEFTETKRGCCGSGLLEAGPLCTPLEGVCAEPSRYLFWDSIHPTESTYQILAHKLAQSLTTNMSLHSIKQ</sequence>
<keyword evidence="4" id="KW-1185">Reference proteome</keyword>
<comment type="similarity">
    <text evidence="1">Belongs to the 'GDSL' lipolytic enzyme family.</text>
</comment>
<dbReference type="GO" id="GO:0016788">
    <property type="term" value="F:hydrolase activity, acting on ester bonds"/>
    <property type="evidence" value="ECO:0007669"/>
    <property type="project" value="InterPro"/>
</dbReference>